<evidence type="ECO:0000313" key="1">
    <source>
        <dbReference type="EMBL" id="CAB3781735.1"/>
    </source>
</evidence>
<reference evidence="1 2" key="1">
    <citation type="submission" date="2020-04" db="EMBL/GenBank/DDBJ databases">
        <authorList>
            <person name="De Canck E."/>
        </authorList>
    </citation>
    <scope>NUCLEOTIDE SEQUENCE [LARGE SCALE GENOMIC DNA]</scope>
    <source>
        <strain evidence="1 2">LMG 28688</strain>
    </source>
</reference>
<dbReference type="AlphaFoldDB" id="A0A6J5FP94"/>
<gene>
    <name evidence="1" type="ORF">LMG28688_01296</name>
</gene>
<protein>
    <submittedName>
        <fullName evidence="1">Uncharacterized protein</fullName>
    </submittedName>
</protein>
<organism evidence="1 2">
    <name type="scientific">Paraburkholderia caffeinitolerans</name>
    <dbReference type="NCBI Taxonomy" id="1723730"/>
    <lineage>
        <taxon>Bacteria</taxon>
        <taxon>Pseudomonadati</taxon>
        <taxon>Pseudomonadota</taxon>
        <taxon>Betaproteobacteria</taxon>
        <taxon>Burkholderiales</taxon>
        <taxon>Burkholderiaceae</taxon>
        <taxon>Paraburkholderia</taxon>
    </lineage>
</organism>
<accession>A0A6J5FP94</accession>
<dbReference type="Proteomes" id="UP000494119">
    <property type="component" value="Unassembled WGS sequence"/>
</dbReference>
<keyword evidence="2" id="KW-1185">Reference proteome</keyword>
<name>A0A6J5FP94_9BURK</name>
<evidence type="ECO:0000313" key="2">
    <source>
        <dbReference type="Proteomes" id="UP000494119"/>
    </source>
</evidence>
<sequence>MEITLGALMCRDQFIERGRVKLMIVKCKQSCGRLNCIRFQTVMRPEAAGHCEFT</sequence>
<dbReference type="EMBL" id="CADIKL010000005">
    <property type="protein sequence ID" value="CAB3781735.1"/>
    <property type="molecule type" value="Genomic_DNA"/>
</dbReference>
<proteinExistence type="predicted"/>